<evidence type="ECO:0008006" key="3">
    <source>
        <dbReference type="Google" id="ProtNLM"/>
    </source>
</evidence>
<accession>S2E837</accession>
<feature type="non-terminal residue" evidence="1">
    <location>
        <position position="175"/>
    </location>
</feature>
<proteinExistence type="predicted"/>
<reference evidence="1 2" key="1">
    <citation type="journal article" date="2012" name="J. Bacteriol.">
        <title>Genome Sequence of "Candidatus Nitrosoarchaeum limnia" BG20, a Low-Salinity Ammonia-Oxidizing Archaeon from the San Francisco Bay Estuary.</title>
        <authorList>
            <person name="Mosier A.C."/>
            <person name="Allen E.E."/>
            <person name="Kim M."/>
            <person name="Ferriera S."/>
            <person name="Francis C.A."/>
        </authorList>
    </citation>
    <scope>NUCLEOTIDE SEQUENCE [LARGE SCALE GENOMIC DNA]</scope>
    <source>
        <strain evidence="1 2">BG20</strain>
    </source>
</reference>
<dbReference type="Proteomes" id="UP000014065">
    <property type="component" value="Unassembled WGS sequence"/>
</dbReference>
<keyword evidence="2" id="KW-1185">Reference proteome</keyword>
<evidence type="ECO:0000313" key="2">
    <source>
        <dbReference type="Proteomes" id="UP000014065"/>
    </source>
</evidence>
<protein>
    <recommendedName>
        <fullName evidence="3">Cache domain-containing protein</fullName>
    </recommendedName>
</protein>
<gene>
    <name evidence="1" type="ORF">BG20_I2670</name>
</gene>
<dbReference type="EMBL" id="AHJG01000176">
    <property type="protein sequence ID" value="EPA05551.1"/>
    <property type="molecule type" value="Genomic_DNA"/>
</dbReference>
<name>S2E837_9ARCH</name>
<comment type="caution">
    <text evidence="1">The sequence shown here is derived from an EMBL/GenBank/DDBJ whole genome shotgun (WGS) entry which is preliminary data.</text>
</comment>
<evidence type="ECO:0000313" key="1">
    <source>
        <dbReference type="EMBL" id="EPA05551.1"/>
    </source>
</evidence>
<organism evidence="1 2">
    <name type="scientific">Candidatus Nitrosarchaeum limnium BG20</name>
    <dbReference type="NCBI Taxonomy" id="859192"/>
    <lineage>
        <taxon>Archaea</taxon>
        <taxon>Nitrososphaerota</taxon>
        <taxon>Nitrososphaeria</taxon>
        <taxon>Nitrosopumilales</taxon>
        <taxon>Nitrosopumilaceae</taxon>
        <taxon>Nitrosarchaeum</taxon>
    </lineage>
</organism>
<dbReference type="AlphaFoldDB" id="S2E837"/>
<sequence>DLDGNVMANANTLKNLRDTNIKNSSWFQNALNHRNKDYGFEMINEEIKGFTKIVFYCNVYQDNTCSEIPIGILGIIFNWSKFIHCIFNETPLHDDELDSTSLFIFDSNGNKLAENNKLKNDVTYKELSKSFEKKKNYETTMMFDSTVTLGHAQSVGYEKFFTGWHSVIIQSQKSC</sequence>
<feature type="non-terminal residue" evidence="1">
    <location>
        <position position="1"/>
    </location>
</feature>